<dbReference type="InterPro" id="IPR000835">
    <property type="entry name" value="HTH_MarR-typ"/>
</dbReference>
<keyword evidence="6" id="KW-1185">Reference proteome</keyword>
<dbReference type="OrthoDB" id="122135at2"/>
<comment type="caution">
    <text evidence="5">The sequence shown here is derived from an EMBL/GenBank/DDBJ whole genome shotgun (WGS) entry which is preliminary data.</text>
</comment>
<keyword evidence="1" id="KW-0805">Transcription regulation</keyword>
<sequence length="164" mass="18333">MSDTTADLLFELFNDIFAQVMNEGELVDNLLDLDLTFSQVRILFALAHRGEPLPINEVAEKLGLSMAAAGRNIDQLVKLGMVVRREDERDRRIKRVSLSAAGRAAATRHIEHRREQLRRFASLIPESDRSRLIEALKPVLAANALRELNQEKGYDISEGGARGA</sequence>
<dbReference type="SMART" id="SM00347">
    <property type="entry name" value="HTH_MARR"/>
    <property type="match status" value="1"/>
</dbReference>
<dbReference type="PANTHER" id="PTHR42756:SF1">
    <property type="entry name" value="TRANSCRIPTIONAL REPRESSOR OF EMRAB OPERON"/>
    <property type="match status" value="1"/>
</dbReference>
<proteinExistence type="predicted"/>
<dbReference type="SUPFAM" id="SSF46785">
    <property type="entry name" value="Winged helix' DNA-binding domain"/>
    <property type="match status" value="1"/>
</dbReference>
<feature type="domain" description="HTH marR-type" evidence="4">
    <location>
        <begin position="6"/>
        <end position="141"/>
    </location>
</feature>
<organism evidence="5 6">
    <name type="scientific">Rhodococcus xishaensis</name>
    <dbReference type="NCBI Taxonomy" id="2487364"/>
    <lineage>
        <taxon>Bacteria</taxon>
        <taxon>Bacillati</taxon>
        <taxon>Actinomycetota</taxon>
        <taxon>Actinomycetes</taxon>
        <taxon>Mycobacteriales</taxon>
        <taxon>Nocardiaceae</taxon>
        <taxon>Rhodococcus</taxon>
    </lineage>
</organism>
<dbReference type="GO" id="GO:0003677">
    <property type="term" value="F:DNA binding"/>
    <property type="evidence" value="ECO:0007669"/>
    <property type="project" value="UniProtKB-KW"/>
</dbReference>
<evidence type="ECO:0000259" key="4">
    <source>
        <dbReference type="PROSITE" id="PS50995"/>
    </source>
</evidence>
<dbReference type="Pfam" id="PF12802">
    <property type="entry name" value="MarR_2"/>
    <property type="match status" value="1"/>
</dbReference>
<dbReference type="InterPro" id="IPR036390">
    <property type="entry name" value="WH_DNA-bd_sf"/>
</dbReference>
<dbReference type="PROSITE" id="PS50995">
    <property type="entry name" value="HTH_MARR_2"/>
    <property type="match status" value="1"/>
</dbReference>
<dbReference type="AlphaFoldDB" id="A0A3S3A613"/>
<dbReference type="EMBL" id="RKLO01000003">
    <property type="protein sequence ID" value="RVW02885.1"/>
    <property type="molecule type" value="Genomic_DNA"/>
</dbReference>
<dbReference type="PANTHER" id="PTHR42756">
    <property type="entry name" value="TRANSCRIPTIONAL REGULATOR, MARR"/>
    <property type="match status" value="1"/>
</dbReference>
<evidence type="ECO:0000313" key="6">
    <source>
        <dbReference type="Proteomes" id="UP000283479"/>
    </source>
</evidence>
<dbReference type="InterPro" id="IPR036388">
    <property type="entry name" value="WH-like_DNA-bd_sf"/>
</dbReference>
<protein>
    <submittedName>
        <fullName evidence="5">MarR family transcriptional regulator</fullName>
    </submittedName>
</protein>
<evidence type="ECO:0000256" key="1">
    <source>
        <dbReference type="ARBA" id="ARBA00023015"/>
    </source>
</evidence>
<dbReference type="GO" id="GO:0003700">
    <property type="term" value="F:DNA-binding transcription factor activity"/>
    <property type="evidence" value="ECO:0007669"/>
    <property type="project" value="InterPro"/>
</dbReference>
<keyword evidence="2" id="KW-0238">DNA-binding</keyword>
<evidence type="ECO:0000256" key="3">
    <source>
        <dbReference type="ARBA" id="ARBA00023163"/>
    </source>
</evidence>
<keyword evidence="3" id="KW-0804">Transcription</keyword>
<evidence type="ECO:0000256" key="2">
    <source>
        <dbReference type="ARBA" id="ARBA00023125"/>
    </source>
</evidence>
<gene>
    <name evidence="5" type="ORF">EGT50_09115</name>
</gene>
<name>A0A3S3A613_9NOCA</name>
<reference evidence="5 6" key="1">
    <citation type="submission" date="2018-11" db="EMBL/GenBank/DDBJ databases">
        <title>Rhodococcus spongicola sp. nov. and Rhodococcus xishaensis sp. nov. from marine sponges.</title>
        <authorList>
            <person name="Li L."/>
            <person name="Lin H.W."/>
        </authorList>
    </citation>
    <scope>NUCLEOTIDE SEQUENCE [LARGE SCALE GENOMIC DNA]</scope>
    <source>
        <strain evidence="5 6">LHW51113</strain>
    </source>
</reference>
<dbReference type="PRINTS" id="PR00598">
    <property type="entry name" value="HTHMARR"/>
</dbReference>
<dbReference type="Proteomes" id="UP000283479">
    <property type="component" value="Unassembled WGS sequence"/>
</dbReference>
<accession>A0A3S3A613</accession>
<dbReference type="Gene3D" id="1.10.10.10">
    <property type="entry name" value="Winged helix-like DNA-binding domain superfamily/Winged helix DNA-binding domain"/>
    <property type="match status" value="1"/>
</dbReference>
<evidence type="ECO:0000313" key="5">
    <source>
        <dbReference type="EMBL" id="RVW02885.1"/>
    </source>
</evidence>